<evidence type="ECO:0000313" key="2">
    <source>
        <dbReference type="EMBL" id="GHE35545.1"/>
    </source>
</evidence>
<keyword evidence="3" id="KW-1185">Reference proteome</keyword>
<accession>A0A918Z5U4</accession>
<comment type="caution">
    <text evidence="2">The sequence shown here is derived from an EMBL/GenBank/DDBJ whole genome shotgun (WGS) entry which is preliminary data.</text>
</comment>
<dbReference type="Proteomes" id="UP000608024">
    <property type="component" value="Unassembled WGS sequence"/>
</dbReference>
<reference evidence="2" key="1">
    <citation type="journal article" date="2014" name="Int. J. Syst. Evol. Microbiol.">
        <title>Complete genome sequence of Corynebacterium casei LMG S-19264T (=DSM 44701T), isolated from a smear-ripened cheese.</title>
        <authorList>
            <consortium name="US DOE Joint Genome Institute (JGI-PGF)"/>
            <person name="Walter F."/>
            <person name="Albersmeier A."/>
            <person name="Kalinowski J."/>
            <person name="Ruckert C."/>
        </authorList>
    </citation>
    <scope>NUCLEOTIDE SEQUENCE</scope>
    <source>
        <strain evidence="2">JCM 4784</strain>
    </source>
</reference>
<gene>
    <name evidence="2" type="ORF">GCM10018785_01460</name>
</gene>
<evidence type="ECO:0000256" key="1">
    <source>
        <dbReference type="SAM" id="MobiDB-lite"/>
    </source>
</evidence>
<feature type="region of interest" description="Disordered" evidence="1">
    <location>
        <begin position="85"/>
        <end position="113"/>
    </location>
</feature>
<proteinExistence type="predicted"/>
<name>A0A918Z5U4_9ACTN</name>
<sequence>MRGEDRLGDGQAVFGAGAVLQDAHARGAQDDALALPRADHRHGGARPRRTGLRPVGRLSIGTRPVATRPINKRSIATRPIGTRSIDTLPVDTRPIGTRSIATRAIGRRPIGTR</sequence>
<reference evidence="2" key="2">
    <citation type="submission" date="2020-09" db="EMBL/GenBank/DDBJ databases">
        <authorList>
            <person name="Sun Q."/>
            <person name="Ohkuma M."/>
        </authorList>
    </citation>
    <scope>NUCLEOTIDE SEQUENCE</scope>
    <source>
        <strain evidence="2">JCM 4784</strain>
    </source>
</reference>
<organism evidence="2 3">
    <name type="scientific">Streptomyces longispororuber</name>
    <dbReference type="NCBI Taxonomy" id="68230"/>
    <lineage>
        <taxon>Bacteria</taxon>
        <taxon>Bacillati</taxon>
        <taxon>Actinomycetota</taxon>
        <taxon>Actinomycetes</taxon>
        <taxon>Kitasatosporales</taxon>
        <taxon>Streptomycetaceae</taxon>
        <taxon>Streptomyces</taxon>
    </lineage>
</organism>
<feature type="region of interest" description="Disordered" evidence="1">
    <location>
        <begin position="34"/>
        <end position="59"/>
    </location>
</feature>
<dbReference type="AlphaFoldDB" id="A0A918Z5U4"/>
<evidence type="ECO:0000313" key="3">
    <source>
        <dbReference type="Proteomes" id="UP000608024"/>
    </source>
</evidence>
<dbReference type="EMBL" id="BNBT01000002">
    <property type="protein sequence ID" value="GHE35545.1"/>
    <property type="molecule type" value="Genomic_DNA"/>
</dbReference>
<protein>
    <submittedName>
        <fullName evidence="2">Uncharacterized protein</fullName>
    </submittedName>
</protein>